<dbReference type="PANTHER" id="PTHR46401">
    <property type="entry name" value="GLYCOSYLTRANSFERASE WBBK-RELATED"/>
    <property type="match status" value="1"/>
</dbReference>
<feature type="domain" description="Glycosyltransferase subfamily 4-like N-terminal" evidence="3">
    <location>
        <begin position="19"/>
        <end position="191"/>
    </location>
</feature>
<dbReference type="InterPro" id="IPR001296">
    <property type="entry name" value="Glyco_trans_1"/>
</dbReference>
<dbReference type="Pfam" id="PF13439">
    <property type="entry name" value="Glyco_transf_4"/>
    <property type="match status" value="1"/>
</dbReference>
<name>A0ABX7SSH4_9FLAO</name>
<gene>
    <name evidence="4" type="ORF">JL193_13970</name>
</gene>
<proteinExistence type="predicted"/>
<protein>
    <submittedName>
        <fullName evidence="4">Glycosyltransferase family 4 protein</fullName>
    </submittedName>
</protein>
<keyword evidence="5" id="KW-1185">Reference proteome</keyword>
<evidence type="ECO:0000256" key="1">
    <source>
        <dbReference type="ARBA" id="ARBA00022679"/>
    </source>
</evidence>
<dbReference type="EMBL" id="CP071795">
    <property type="protein sequence ID" value="QTD37205.1"/>
    <property type="molecule type" value="Genomic_DNA"/>
</dbReference>
<reference evidence="4 5" key="1">
    <citation type="submission" date="2021-03" db="EMBL/GenBank/DDBJ databases">
        <title>Complete genome of Polaribacter_sp.G4M1.</title>
        <authorList>
            <person name="Jeong S.W."/>
            <person name="Bae J.W."/>
        </authorList>
    </citation>
    <scope>NUCLEOTIDE SEQUENCE [LARGE SCALE GENOMIC DNA]</scope>
    <source>
        <strain evidence="4 5">G4M1</strain>
    </source>
</reference>
<dbReference type="Gene3D" id="3.40.50.2000">
    <property type="entry name" value="Glycogen Phosphorylase B"/>
    <property type="match status" value="2"/>
</dbReference>
<keyword evidence="1" id="KW-0808">Transferase</keyword>
<dbReference type="PANTHER" id="PTHR46401:SF2">
    <property type="entry name" value="GLYCOSYLTRANSFERASE WBBK-RELATED"/>
    <property type="match status" value="1"/>
</dbReference>
<dbReference type="InterPro" id="IPR028098">
    <property type="entry name" value="Glyco_trans_4-like_N"/>
</dbReference>
<evidence type="ECO:0000313" key="5">
    <source>
        <dbReference type="Proteomes" id="UP000663935"/>
    </source>
</evidence>
<feature type="domain" description="Glycosyl transferase family 1" evidence="2">
    <location>
        <begin position="205"/>
        <end position="372"/>
    </location>
</feature>
<dbReference type="RefSeq" id="WP_207971379.1">
    <property type="nucleotide sequence ID" value="NZ_CP071795.1"/>
</dbReference>
<dbReference type="Pfam" id="PF00534">
    <property type="entry name" value="Glycos_transf_1"/>
    <property type="match status" value="1"/>
</dbReference>
<evidence type="ECO:0000313" key="4">
    <source>
        <dbReference type="EMBL" id="QTD37205.1"/>
    </source>
</evidence>
<sequence length="396" mass="45959">MKIGMILDEVFPPDPRVENEAISLVNNGHEVFLFCLTYGNEETAEIINGIQVKRFLSNTFLYKLSALAYTIPIYKFVMAHKIEKFIAKNSIDILHIHDIRIASAVFRANRKTKLPVVLDLHENRPEIMKFYPHLAKFPGKILISPQKWKKAEEKFIKKSNKVIVVTHEAKKEILNRISLQTNKITVLPNTVRKSFFEKSTILPEITIKYSNNFVLLYIGDTGIRRGLITSIQSVAMLKETIRNLKLVIVGKNSTDNILKQLVKDLKIEKFVDFLGWQDAKLFNSYISCSDICISPLYRNLHHDTTYANKLFQYMSLEKPILVSNSTAQKEVVEKVQSGLVHEEKNVLDFTEKVLKLYRNKDLRNRLAENGKNFVRKEFYWEKTSKNLLNLYNTFEV</sequence>
<evidence type="ECO:0000259" key="3">
    <source>
        <dbReference type="Pfam" id="PF13439"/>
    </source>
</evidence>
<dbReference type="Proteomes" id="UP000663935">
    <property type="component" value="Chromosome"/>
</dbReference>
<dbReference type="SUPFAM" id="SSF53756">
    <property type="entry name" value="UDP-Glycosyltransferase/glycogen phosphorylase"/>
    <property type="match status" value="1"/>
</dbReference>
<evidence type="ECO:0000259" key="2">
    <source>
        <dbReference type="Pfam" id="PF00534"/>
    </source>
</evidence>
<dbReference type="CDD" id="cd03801">
    <property type="entry name" value="GT4_PimA-like"/>
    <property type="match status" value="1"/>
</dbReference>
<organism evidence="4 5">
    <name type="scientific">Polaribacter batillariae</name>
    <dbReference type="NCBI Taxonomy" id="2808900"/>
    <lineage>
        <taxon>Bacteria</taxon>
        <taxon>Pseudomonadati</taxon>
        <taxon>Bacteroidota</taxon>
        <taxon>Flavobacteriia</taxon>
        <taxon>Flavobacteriales</taxon>
        <taxon>Flavobacteriaceae</taxon>
    </lineage>
</organism>
<accession>A0ABX7SSH4</accession>